<dbReference type="InterPro" id="IPR036869">
    <property type="entry name" value="J_dom_sf"/>
</dbReference>
<dbReference type="PRINTS" id="PR00625">
    <property type="entry name" value="JDOMAIN"/>
</dbReference>
<dbReference type="EMBL" id="NBNE01000048">
    <property type="protein sequence ID" value="OWZ23720.1"/>
    <property type="molecule type" value="Genomic_DNA"/>
</dbReference>
<dbReference type="CDD" id="cd06257">
    <property type="entry name" value="DnaJ"/>
    <property type="match status" value="1"/>
</dbReference>
<dbReference type="AlphaFoldDB" id="A0A225X3D8"/>
<keyword evidence="3" id="KW-1185">Reference proteome</keyword>
<dbReference type="Gene3D" id="1.10.287.110">
    <property type="entry name" value="DnaJ domain"/>
    <property type="match status" value="1"/>
</dbReference>
<sequence length="163" mass="19846">MEKHYDILQVPRNASAQEIKKAFRILALRWHPDKHQQNGISTEEAKQRFHQVKTSYEVLMAVHERGKLRRGGQRKSTHCAVDEMRATRWFQDAVTVTEYELQKLVQHSDRQHRQLQRDYEEILRVFQRKKKEIDRQFLRGMDELHRERHRVMRSSKNKHSEHK</sequence>
<protein>
    <submittedName>
        <fullName evidence="2">DnaJ subfamily B protein</fullName>
    </submittedName>
</protein>
<gene>
    <name evidence="2" type="ORF">PHMEG_0001357</name>
</gene>
<feature type="domain" description="J" evidence="1">
    <location>
        <begin position="3"/>
        <end position="72"/>
    </location>
</feature>
<dbReference type="InterPro" id="IPR050817">
    <property type="entry name" value="DjlA_DnaK_co-chaperone"/>
</dbReference>
<dbReference type="Proteomes" id="UP000198211">
    <property type="component" value="Unassembled WGS sequence"/>
</dbReference>
<evidence type="ECO:0000313" key="2">
    <source>
        <dbReference type="EMBL" id="OWZ23720.1"/>
    </source>
</evidence>
<dbReference type="PROSITE" id="PS50076">
    <property type="entry name" value="DNAJ_2"/>
    <property type="match status" value="1"/>
</dbReference>
<evidence type="ECO:0000259" key="1">
    <source>
        <dbReference type="PROSITE" id="PS50076"/>
    </source>
</evidence>
<dbReference type="SMART" id="SM00271">
    <property type="entry name" value="DnaJ"/>
    <property type="match status" value="1"/>
</dbReference>
<dbReference type="OrthoDB" id="10250354at2759"/>
<dbReference type="PANTHER" id="PTHR24074">
    <property type="entry name" value="CO-CHAPERONE PROTEIN DJLA"/>
    <property type="match status" value="1"/>
</dbReference>
<organism evidence="2 3">
    <name type="scientific">Phytophthora megakarya</name>
    <dbReference type="NCBI Taxonomy" id="4795"/>
    <lineage>
        <taxon>Eukaryota</taxon>
        <taxon>Sar</taxon>
        <taxon>Stramenopiles</taxon>
        <taxon>Oomycota</taxon>
        <taxon>Peronosporomycetes</taxon>
        <taxon>Peronosporales</taxon>
        <taxon>Peronosporaceae</taxon>
        <taxon>Phytophthora</taxon>
    </lineage>
</organism>
<dbReference type="InterPro" id="IPR001623">
    <property type="entry name" value="DnaJ_domain"/>
</dbReference>
<reference evidence="3" key="1">
    <citation type="submission" date="2017-03" db="EMBL/GenBank/DDBJ databases">
        <title>Phytopthora megakarya and P. palmivora, two closely related causual agents of cacao black pod achieved similar genome size and gene model numbers by different mechanisms.</title>
        <authorList>
            <person name="Ali S."/>
            <person name="Shao J."/>
            <person name="Larry D.J."/>
            <person name="Kronmiller B."/>
            <person name="Shen D."/>
            <person name="Strem M.D."/>
            <person name="Melnick R.L."/>
            <person name="Guiltinan M.J."/>
            <person name="Tyler B.M."/>
            <person name="Meinhardt L.W."/>
            <person name="Bailey B.A."/>
        </authorList>
    </citation>
    <scope>NUCLEOTIDE SEQUENCE [LARGE SCALE GENOMIC DNA]</scope>
    <source>
        <strain evidence="3">zdho120</strain>
    </source>
</reference>
<accession>A0A225X3D8</accession>
<dbReference type="SUPFAM" id="SSF46565">
    <property type="entry name" value="Chaperone J-domain"/>
    <property type="match status" value="1"/>
</dbReference>
<dbReference type="Pfam" id="PF00226">
    <property type="entry name" value="DnaJ"/>
    <property type="match status" value="1"/>
</dbReference>
<name>A0A225X3D8_9STRA</name>
<comment type="caution">
    <text evidence="2">The sequence shown here is derived from an EMBL/GenBank/DDBJ whole genome shotgun (WGS) entry which is preliminary data.</text>
</comment>
<proteinExistence type="predicted"/>
<evidence type="ECO:0000313" key="3">
    <source>
        <dbReference type="Proteomes" id="UP000198211"/>
    </source>
</evidence>
<dbReference type="STRING" id="4795.A0A225X3D8"/>